<comment type="caution">
    <text evidence="9">The sequence shown here is derived from an EMBL/GenBank/DDBJ whole genome shotgun (WGS) entry which is preliminary data.</text>
</comment>
<dbReference type="Gene3D" id="3.10.120.10">
    <property type="entry name" value="Cytochrome b5-like heme/steroid binding domain"/>
    <property type="match status" value="1"/>
</dbReference>
<proteinExistence type="inferred from homology"/>
<evidence type="ECO:0000256" key="4">
    <source>
        <dbReference type="ARBA" id="ARBA00022824"/>
    </source>
</evidence>
<dbReference type="SMART" id="SM01117">
    <property type="entry name" value="Cyt-b5"/>
    <property type="match status" value="1"/>
</dbReference>
<dbReference type="STRING" id="1408657.A0A0W4ZTQ6"/>
<evidence type="ECO:0000313" key="9">
    <source>
        <dbReference type="EMBL" id="KTW31775.1"/>
    </source>
</evidence>
<dbReference type="GO" id="GO:0008047">
    <property type="term" value="F:enzyme activator activity"/>
    <property type="evidence" value="ECO:0007669"/>
    <property type="project" value="EnsemblFungi"/>
</dbReference>
<keyword evidence="10" id="KW-1185">Reference proteome</keyword>
<keyword evidence="7" id="KW-1133">Transmembrane helix</keyword>
<dbReference type="GO" id="GO:0020037">
    <property type="term" value="F:heme binding"/>
    <property type="evidence" value="ECO:0007669"/>
    <property type="project" value="EnsemblFungi"/>
</dbReference>
<dbReference type="RefSeq" id="XP_018230467.1">
    <property type="nucleotide sequence ID" value="XM_018373299.1"/>
</dbReference>
<sequence>MNTDIGNITIIKFITPFNIVLFLIFIYLLYSRFKSKQNISAFTPVKPEVFQDFTPKTLERFNGKETYKIFISIKGNVYDVTSEKRLYGPEGPYRNFAGKDASRGLAKGSFDINMIMSPDEPIDKLLDLTDEERNTLDDWEKHFQRKYEVVGKLIENI</sequence>
<dbReference type="GeneID" id="28939554"/>
<keyword evidence="4" id="KW-0256">Endoplasmic reticulum</keyword>
<feature type="transmembrane region" description="Helical" evidence="7">
    <location>
        <begin position="6"/>
        <end position="30"/>
    </location>
</feature>
<dbReference type="InterPro" id="IPR001199">
    <property type="entry name" value="Cyt_B5-like_heme/steroid-bd"/>
</dbReference>
<evidence type="ECO:0000256" key="6">
    <source>
        <dbReference type="ARBA" id="ARBA00038357"/>
    </source>
</evidence>
<keyword evidence="2" id="KW-0349">Heme</keyword>
<dbReference type="GO" id="GO:0046872">
    <property type="term" value="F:metal ion binding"/>
    <property type="evidence" value="ECO:0007669"/>
    <property type="project" value="UniProtKB-KW"/>
</dbReference>
<dbReference type="AlphaFoldDB" id="A0A0W4ZTQ6"/>
<comment type="subcellular location">
    <subcellularLocation>
        <location evidence="1">Endoplasmic reticulum</location>
    </subcellularLocation>
</comment>
<dbReference type="SUPFAM" id="SSF55856">
    <property type="entry name" value="Cytochrome b5-like heme/steroid binding domain"/>
    <property type="match status" value="1"/>
</dbReference>
<evidence type="ECO:0000256" key="3">
    <source>
        <dbReference type="ARBA" id="ARBA00022723"/>
    </source>
</evidence>
<dbReference type="Pfam" id="PF00173">
    <property type="entry name" value="Cyt-b5"/>
    <property type="match status" value="1"/>
</dbReference>
<accession>A0A0W4ZTQ6</accession>
<evidence type="ECO:0000256" key="2">
    <source>
        <dbReference type="ARBA" id="ARBA00022617"/>
    </source>
</evidence>
<dbReference type="GO" id="GO:0005768">
    <property type="term" value="C:endosome"/>
    <property type="evidence" value="ECO:0007669"/>
    <property type="project" value="EnsemblFungi"/>
</dbReference>
<dbReference type="VEuPathDB" id="FungiDB:T551_01036"/>
<evidence type="ECO:0000256" key="7">
    <source>
        <dbReference type="SAM" id="Phobius"/>
    </source>
</evidence>
<dbReference type="GO" id="GO:0005783">
    <property type="term" value="C:endoplasmic reticulum"/>
    <property type="evidence" value="ECO:0007669"/>
    <property type="project" value="UniProtKB-SubCell"/>
</dbReference>
<feature type="domain" description="Cytochrome b5 heme-binding" evidence="8">
    <location>
        <begin position="53"/>
        <end position="154"/>
    </location>
</feature>
<reference evidence="10" key="1">
    <citation type="journal article" date="2016" name="Nat. Commun.">
        <title>Genome analysis of three Pneumocystis species reveals adaptation mechanisms to life exclusively in mammalian hosts.</title>
        <authorList>
            <person name="Ma L."/>
            <person name="Chen Z."/>
            <person name="Huang D.W."/>
            <person name="Kutty G."/>
            <person name="Ishihara M."/>
            <person name="Wang H."/>
            <person name="Abouelleil A."/>
            <person name="Bishop L."/>
            <person name="Davey E."/>
            <person name="Deng R."/>
            <person name="Deng X."/>
            <person name="Fan L."/>
            <person name="Fantoni G."/>
            <person name="Fitzgerald M."/>
            <person name="Gogineni E."/>
            <person name="Goldberg J.M."/>
            <person name="Handley G."/>
            <person name="Hu X."/>
            <person name="Huber C."/>
            <person name="Jiao X."/>
            <person name="Jones K."/>
            <person name="Levin J.Z."/>
            <person name="Liu Y."/>
            <person name="Macdonald P."/>
            <person name="Melnikov A."/>
            <person name="Raley C."/>
            <person name="Sassi M."/>
            <person name="Sherman B.T."/>
            <person name="Song X."/>
            <person name="Sykes S."/>
            <person name="Tran B."/>
            <person name="Walsh L."/>
            <person name="Xia Y."/>
            <person name="Yang J."/>
            <person name="Young S."/>
            <person name="Zeng Q."/>
            <person name="Zheng X."/>
            <person name="Stephens R."/>
            <person name="Nusbaum C."/>
            <person name="Birren B.W."/>
            <person name="Azadi P."/>
            <person name="Lempicki R.A."/>
            <person name="Cuomo C.A."/>
            <person name="Kovacs J.A."/>
        </authorList>
    </citation>
    <scope>NUCLEOTIDE SEQUENCE [LARGE SCALE GENOMIC DNA]</scope>
    <source>
        <strain evidence="10">RU7</strain>
    </source>
</reference>
<dbReference type="EMBL" id="LFWA01000004">
    <property type="protein sequence ID" value="KTW31775.1"/>
    <property type="molecule type" value="Genomic_DNA"/>
</dbReference>
<dbReference type="GO" id="GO:0032443">
    <property type="term" value="P:regulation of ergosterol biosynthetic process"/>
    <property type="evidence" value="ECO:0007669"/>
    <property type="project" value="EnsemblFungi"/>
</dbReference>
<dbReference type="FunFam" id="3.10.120.10:FF:000003">
    <property type="entry name" value="membrane-associated progesterone receptor component 1"/>
    <property type="match status" value="1"/>
</dbReference>
<dbReference type="OrthoDB" id="547796at2759"/>
<dbReference type="Proteomes" id="UP000053447">
    <property type="component" value="Unassembled WGS sequence"/>
</dbReference>
<protein>
    <recommendedName>
        <fullName evidence="8">Cytochrome b5 heme-binding domain-containing protein</fullName>
    </recommendedName>
</protein>
<comment type="similarity">
    <text evidence="6">Belongs to the cytochrome b5 family. MAPR subfamily.</text>
</comment>
<evidence type="ECO:0000313" key="10">
    <source>
        <dbReference type="Proteomes" id="UP000053447"/>
    </source>
</evidence>
<evidence type="ECO:0000256" key="1">
    <source>
        <dbReference type="ARBA" id="ARBA00004240"/>
    </source>
</evidence>
<dbReference type="GO" id="GO:0006696">
    <property type="term" value="P:ergosterol biosynthetic process"/>
    <property type="evidence" value="ECO:0007669"/>
    <property type="project" value="EnsemblFungi"/>
</dbReference>
<evidence type="ECO:0000256" key="5">
    <source>
        <dbReference type="ARBA" id="ARBA00023004"/>
    </source>
</evidence>
<dbReference type="InterPro" id="IPR050577">
    <property type="entry name" value="MAPR/NEUFC/NENF-like"/>
</dbReference>
<keyword evidence="5" id="KW-0408">Iron</keyword>
<keyword evidence="7" id="KW-0812">Transmembrane</keyword>
<name>A0A0W4ZTQ6_PNEJ7</name>
<organism evidence="9 10">
    <name type="scientific">Pneumocystis jirovecii (strain RU7)</name>
    <name type="common">Human pneumocystis pneumonia agent</name>
    <dbReference type="NCBI Taxonomy" id="1408657"/>
    <lineage>
        <taxon>Eukaryota</taxon>
        <taxon>Fungi</taxon>
        <taxon>Dikarya</taxon>
        <taxon>Ascomycota</taxon>
        <taxon>Taphrinomycotina</taxon>
        <taxon>Pneumocystomycetes</taxon>
        <taxon>Pneumocystaceae</taxon>
        <taxon>Pneumocystis</taxon>
    </lineage>
</organism>
<dbReference type="InterPro" id="IPR036400">
    <property type="entry name" value="Cyt_B5-like_heme/steroid_sf"/>
</dbReference>
<dbReference type="GO" id="GO:0016020">
    <property type="term" value="C:membrane"/>
    <property type="evidence" value="ECO:0007669"/>
    <property type="project" value="TreeGrafter"/>
</dbReference>
<keyword evidence="3" id="KW-0479">Metal-binding</keyword>
<dbReference type="PANTHER" id="PTHR10281">
    <property type="entry name" value="MEMBRANE-ASSOCIATED PROGESTERONE RECEPTOR COMPONENT-RELATED"/>
    <property type="match status" value="1"/>
</dbReference>
<keyword evidence="7" id="KW-0472">Membrane</keyword>
<evidence type="ECO:0000259" key="8">
    <source>
        <dbReference type="SMART" id="SM01117"/>
    </source>
</evidence>
<dbReference type="PANTHER" id="PTHR10281:SF72">
    <property type="entry name" value="NEUDESIN"/>
    <property type="match status" value="1"/>
</dbReference>
<dbReference type="eggNOG" id="KOG1110">
    <property type="taxonomic scope" value="Eukaryota"/>
</dbReference>
<gene>
    <name evidence="9" type="ORF">T551_01036</name>
</gene>